<name>A0A6A6Y9V2_9PEZI</name>
<dbReference type="RefSeq" id="XP_033571859.1">
    <property type="nucleotide sequence ID" value="XM_033714366.1"/>
</dbReference>
<dbReference type="GeneID" id="54455259"/>
<dbReference type="GO" id="GO:0030674">
    <property type="term" value="F:protein-macromolecule adaptor activity"/>
    <property type="evidence" value="ECO:0007669"/>
    <property type="project" value="TreeGrafter"/>
</dbReference>
<reference evidence="3" key="2">
    <citation type="submission" date="2020-04" db="EMBL/GenBank/DDBJ databases">
        <authorList>
            <consortium name="NCBI Genome Project"/>
        </authorList>
    </citation>
    <scope>NUCLEOTIDE SEQUENCE</scope>
    <source>
        <strain evidence="3">CBS 304.34</strain>
    </source>
</reference>
<organism evidence="1">
    <name type="scientific">Mytilinidion resinicola</name>
    <dbReference type="NCBI Taxonomy" id="574789"/>
    <lineage>
        <taxon>Eukaryota</taxon>
        <taxon>Fungi</taxon>
        <taxon>Dikarya</taxon>
        <taxon>Ascomycota</taxon>
        <taxon>Pezizomycotina</taxon>
        <taxon>Dothideomycetes</taxon>
        <taxon>Pleosporomycetidae</taxon>
        <taxon>Mytilinidiales</taxon>
        <taxon>Mytilinidiaceae</taxon>
        <taxon>Mytilinidion</taxon>
    </lineage>
</organism>
<dbReference type="OrthoDB" id="548474at2759"/>
<evidence type="ECO:0000313" key="2">
    <source>
        <dbReference type="Proteomes" id="UP000504636"/>
    </source>
</evidence>
<dbReference type="PANTHER" id="PTHR40422">
    <property type="entry name" value="TRANSLATION MACHINERY-ASSOCIATED PROTEIN 17"/>
    <property type="match status" value="1"/>
</dbReference>
<sequence length="87" mass="9561">MSATAPPISPTRFAAALKDLPLSSLHGKAAELRNSITHLQHSNKELQPFATEGDEVCKDAIAENEEVVDRMEHRILLLRAEVEGRGM</sequence>
<gene>
    <name evidence="1 3" type="ORF">BDZ99DRAFT_340784</name>
</gene>
<dbReference type="GO" id="GO:0070682">
    <property type="term" value="P:proteasome regulatory particle assembly"/>
    <property type="evidence" value="ECO:0007669"/>
    <property type="project" value="InterPro"/>
</dbReference>
<dbReference type="PANTHER" id="PTHR40422:SF1">
    <property type="entry name" value="TRANSLATION MACHINERY-ASSOCIATED PROTEIN 17"/>
    <property type="match status" value="1"/>
</dbReference>
<feature type="non-terminal residue" evidence="1">
    <location>
        <position position="87"/>
    </location>
</feature>
<reference evidence="1 3" key="1">
    <citation type="journal article" date="2020" name="Stud. Mycol.">
        <title>101 Dothideomycetes genomes: a test case for predicting lifestyles and emergence of pathogens.</title>
        <authorList>
            <person name="Haridas S."/>
            <person name="Albert R."/>
            <person name="Binder M."/>
            <person name="Bloem J."/>
            <person name="Labutti K."/>
            <person name="Salamov A."/>
            <person name="Andreopoulos B."/>
            <person name="Baker S."/>
            <person name="Barry K."/>
            <person name="Bills G."/>
            <person name="Bluhm B."/>
            <person name="Cannon C."/>
            <person name="Castanera R."/>
            <person name="Culley D."/>
            <person name="Daum C."/>
            <person name="Ezra D."/>
            <person name="Gonzalez J."/>
            <person name="Henrissat B."/>
            <person name="Kuo A."/>
            <person name="Liang C."/>
            <person name="Lipzen A."/>
            <person name="Lutzoni F."/>
            <person name="Magnuson J."/>
            <person name="Mondo S."/>
            <person name="Nolan M."/>
            <person name="Ohm R."/>
            <person name="Pangilinan J."/>
            <person name="Park H.-J."/>
            <person name="Ramirez L."/>
            <person name="Alfaro M."/>
            <person name="Sun H."/>
            <person name="Tritt A."/>
            <person name="Yoshinaga Y."/>
            <person name="Zwiers L.-H."/>
            <person name="Turgeon B."/>
            <person name="Goodwin S."/>
            <person name="Spatafora J."/>
            <person name="Crous P."/>
            <person name="Grigoriev I."/>
        </authorList>
    </citation>
    <scope>NUCLEOTIDE SEQUENCE</scope>
    <source>
        <strain evidence="1 3">CBS 304.34</strain>
    </source>
</reference>
<evidence type="ECO:0000313" key="1">
    <source>
        <dbReference type="EMBL" id="KAF2804895.1"/>
    </source>
</evidence>
<dbReference type="EMBL" id="MU003711">
    <property type="protein sequence ID" value="KAF2804895.1"/>
    <property type="molecule type" value="Genomic_DNA"/>
</dbReference>
<accession>A0A6A6Y9V2</accession>
<reference evidence="3" key="3">
    <citation type="submission" date="2025-04" db="UniProtKB">
        <authorList>
            <consortium name="RefSeq"/>
        </authorList>
    </citation>
    <scope>IDENTIFICATION</scope>
    <source>
        <strain evidence="3">CBS 304.34</strain>
    </source>
</reference>
<evidence type="ECO:0000313" key="3">
    <source>
        <dbReference type="RefSeq" id="XP_033571859.1"/>
    </source>
</evidence>
<dbReference type="AlphaFoldDB" id="A0A6A6Y9V2"/>
<protein>
    <submittedName>
        <fullName evidence="1 3">Uncharacterized protein</fullName>
    </submittedName>
</protein>
<dbReference type="Proteomes" id="UP000504636">
    <property type="component" value="Unplaced"/>
</dbReference>
<keyword evidence="2" id="KW-1185">Reference proteome</keyword>
<dbReference type="InterPro" id="IPR038966">
    <property type="entry name" value="TMA17"/>
</dbReference>
<proteinExistence type="predicted"/>